<evidence type="ECO:0000256" key="1">
    <source>
        <dbReference type="SAM" id="MobiDB-lite"/>
    </source>
</evidence>
<feature type="region of interest" description="Disordered" evidence="1">
    <location>
        <begin position="97"/>
        <end position="170"/>
    </location>
</feature>
<dbReference type="Proteomes" id="UP001159363">
    <property type="component" value="Chromosome 16"/>
</dbReference>
<name>A0ABQ9G444_9NEOP</name>
<proteinExistence type="predicted"/>
<feature type="compositionally biased region" description="Acidic residues" evidence="1">
    <location>
        <begin position="131"/>
        <end position="140"/>
    </location>
</feature>
<keyword evidence="3" id="KW-1185">Reference proteome</keyword>
<protein>
    <submittedName>
        <fullName evidence="2">Uncharacterized protein</fullName>
    </submittedName>
</protein>
<reference evidence="2 3" key="1">
    <citation type="submission" date="2023-02" db="EMBL/GenBank/DDBJ databases">
        <title>LHISI_Scaffold_Assembly.</title>
        <authorList>
            <person name="Stuart O.P."/>
            <person name="Cleave R."/>
            <person name="Magrath M.J.L."/>
            <person name="Mikheyev A.S."/>
        </authorList>
    </citation>
    <scope>NUCLEOTIDE SEQUENCE [LARGE SCALE GENOMIC DNA]</scope>
    <source>
        <strain evidence="2">Daus_M_001</strain>
        <tissue evidence="2">Leg muscle</tissue>
    </source>
</reference>
<gene>
    <name evidence="2" type="ORF">PR048_033652</name>
</gene>
<accession>A0ABQ9G444</accession>
<evidence type="ECO:0000313" key="3">
    <source>
        <dbReference type="Proteomes" id="UP001159363"/>
    </source>
</evidence>
<comment type="caution">
    <text evidence="2">The sequence shown here is derived from an EMBL/GenBank/DDBJ whole genome shotgun (WGS) entry which is preliminary data.</text>
</comment>
<feature type="compositionally biased region" description="Pro residues" evidence="1">
    <location>
        <begin position="106"/>
        <end position="117"/>
    </location>
</feature>
<organism evidence="2 3">
    <name type="scientific">Dryococelus australis</name>
    <dbReference type="NCBI Taxonomy" id="614101"/>
    <lineage>
        <taxon>Eukaryota</taxon>
        <taxon>Metazoa</taxon>
        <taxon>Ecdysozoa</taxon>
        <taxon>Arthropoda</taxon>
        <taxon>Hexapoda</taxon>
        <taxon>Insecta</taxon>
        <taxon>Pterygota</taxon>
        <taxon>Neoptera</taxon>
        <taxon>Polyneoptera</taxon>
        <taxon>Phasmatodea</taxon>
        <taxon>Verophasmatodea</taxon>
        <taxon>Anareolatae</taxon>
        <taxon>Phasmatidae</taxon>
        <taxon>Eurycanthinae</taxon>
        <taxon>Dryococelus</taxon>
    </lineage>
</organism>
<dbReference type="EMBL" id="JARBHB010000017">
    <property type="protein sequence ID" value="KAJ8866128.1"/>
    <property type="molecule type" value="Genomic_DNA"/>
</dbReference>
<sequence length="170" mass="19487">MQRNTPRLSTGISPAELLVGIHLRTLFDNMHPNRQACKLQQIPPFQKFHPEQRMWERRLTGDKWKPAVVLTTEGQMCYKILQENGVIAMRHVDQLRDRSKDDGKLDPPPNRVLPLPPAAHAGNDYPLAMEEGMDQEDEDQSPFLGFPEERSKYNTFTEEQPFDGAPSPIL</sequence>
<evidence type="ECO:0000313" key="2">
    <source>
        <dbReference type="EMBL" id="KAJ8866128.1"/>
    </source>
</evidence>